<keyword evidence="3" id="KW-0378">Hydrolase</keyword>
<dbReference type="PANTHER" id="PTHR43581:SF4">
    <property type="entry name" value="ATP_GTP PHOSPHATASE"/>
    <property type="match status" value="1"/>
</dbReference>
<dbReference type="Proteomes" id="UP001597391">
    <property type="component" value="Unassembled WGS sequence"/>
</dbReference>
<dbReference type="GO" id="GO:0004519">
    <property type="term" value="F:endonuclease activity"/>
    <property type="evidence" value="ECO:0007669"/>
    <property type="project" value="UniProtKB-KW"/>
</dbReference>
<comment type="caution">
    <text evidence="3">The sequence shown here is derived from an EMBL/GenBank/DDBJ whole genome shotgun (WGS) entry which is preliminary data.</text>
</comment>
<feature type="domain" description="ATPase AAA-type core" evidence="1">
    <location>
        <begin position="26"/>
        <end position="309"/>
    </location>
</feature>
<keyword evidence="3" id="KW-0540">Nuclease</keyword>
<proteinExistence type="predicted"/>
<feature type="domain" description="OLD protein-like TOPRIM" evidence="2">
    <location>
        <begin position="356"/>
        <end position="421"/>
    </location>
</feature>
<keyword evidence="3" id="KW-0255">Endonuclease</keyword>
<dbReference type="Pfam" id="PF13304">
    <property type="entry name" value="AAA_21"/>
    <property type="match status" value="1"/>
</dbReference>
<reference evidence="4" key="1">
    <citation type="journal article" date="2019" name="Int. J. Syst. Evol. Microbiol.">
        <title>The Global Catalogue of Microorganisms (GCM) 10K type strain sequencing project: providing services to taxonomists for standard genome sequencing and annotation.</title>
        <authorList>
            <consortium name="The Broad Institute Genomics Platform"/>
            <consortium name="The Broad Institute Genome Sequencing Center for Infectious Disease"/>
            <person name="Wu L."/>
            <person name="Ma J."/>
        </authorList>
    </citation>
    <scope>NUCLEOTIDE SEQUENCE [LARGE SCALE GENOMIC DNA]</scope>
    <source>
        <strain evidence="4">KCTC 33576</strain>
    </source>
</reference>
<dbReference type="InterPro" id="IPR027417">
    <property type="entry name" value="P-loop_NTPase"/>
</dbReference>
<dbReference type="CDD" id="cd01026">
    <property type="entry name" value="TOPRIM_OLD"/>
    <property type="match status" value="1"/>
</dbReference>
<accession>A0ABW5XFY7</accession>
<dbReference type="InterPro" id="IPR051396">
    <property type="entry name" value="Bact_Antivir_Def_Nuclease"/>
</dbReference>
<dbReference type="EMBL" id="JBHUOP010000002">
    <property type="protein sequence ID" value="MFD2839743.1"/>
    <property type="molecule type" value="Genomic_DNA"/>
</dbReference>
<evidence type="ECO:0000313" key="3">
    <source>
        <dbReference type="EMBL" id="MFD2839743.1"/>
    </source>
</evidence>
<dbReference type="SUPFAM" id="SSF52540">
    <property type="entry name" value="P-loop containing nucleoside triphosphate hydrolases"/>
    <property type="match status" value="1"/>
</dbReference>
<protein>
    <submittedName>
        <fullName evidence="3">ATP-dependent endonuclease</fullName>
    </submittedName>
</protein>
<name>A0ABW5XFY7_9MICO</name>
<dbReference type="RefSeq" id="WP_377465293.1">
    <property type="nucleotide sequence ID" value="NZ_JBHUOP010000002.1"/>
</dbReference>
<organism evidence="3 4">
    <name type="scientific">Populibacterium corticicola</name>
    <dbReference type="NCBI Taxonomy" id="1812826"/>
    <lineage>
        <taxon>Bacteria</taxon>
        <taxon>Bacillati</taxon>
        <taxon>Actinomycetota</taxon>
        <taxon>Actinomycetes</taxon>
        <taxon>Micrococcales</taxon>
        <taxon>Jonesiaceae</taxon>
        <taxon>Populibacterium</taxon>
    </lineage>
</organism>
<dbReference type="InterPro" id="IPR003959">
    <property type="entry name" value="ATPase_AAA_core"/>
</dbReference>
<evidence type="ECO:0000259" key="2">
    <source>
        <dbReference type="Pfam" id="PF20469"/>
    </source>
</evidence>
<dbReference type="InterPro" id="IPR034139">
    <property type="entry name" value="TOPRIM_OLD"/>
</dbReference>
<evidence type="ECO:0000313" key="4">
    <source>
        <dbReference type="Proteomes" id="UP001597391"/>
    </source>
</evidence>
<dbReference type="PANTHER" id="PTHR43581">
    <property type="entry name" value="ATP/GTP PHOSPHATASE"/>
    <property type="match status" value="1"/>
</dbReference>
<dbReference type="Pfam" id="PF20469">
    <property type="entry name" value="OLD-like_TOPRIM"/>
    <property type="match status" value="1"/>
</dbReference>
<dbReference type="Gene3D" id="3.40.50.300">
    <property type="entry name" value="P-loop containing nucleotide triphosphate hydrolases"/>
    <property type="match status" value="1"/>
</dbReference>
<sequence>MRLTRFKVENHGRLSDLEIEVREHLVLVGANDVGKSSFLRCLDLILGASTARLYAAITAADFRDPGQPFVVEVDLEDFNVVDLALFPDEISVNPNDGNSKLTIRLFAEIDDSETISIMRSAPSAGSTRQLSRDQVLGLGWKFLSANSQTRELREDRKSPLAEILAAVDLGVEKPKFEAITTALTTTLGESAVLGTLRSDLAGQLSKALPELLAKDDLTLIPGASADNDVLSDVRLQVAKAGVPRDLSEQSDGMKALFAIAFYDLISGVANVVGIDEPEVHLHPTSQRSLARLLRDRPNQKIIATHSSDIVSAFDPDSIVVVRQGGNVVQPAAGFLSTEEKLVASWWVRGRLEPLTSRRAIAVEGASDRIIVERAADLTGRNLDRLGVSLVDAGGKNSMSLVEKLFGAAGFNVPLSILVDEDAETAAARRHGIPTADLPTRSIWISRTDLEDEYVRALGAAQVWEAFSSSTLFSARQLSKVSPSGPDGALTTQDVAAFCRNNKVEAALVVAEFLTEETARAIASVESVLAEAAGA</sequence>
<evidence type="ECO:0000259" key="1">
    <source>
        <dbReference type="Pfam" id="PF13304"/>
    </source>
</evidence>
<gene>
    <name evidence="3" type="ORF">ACFSYH_04070</name>
</gene>
<keyword evidence="4" id="KW-1185">Reference proteome</keyword>